<evidence type="ECO:0000313" key="15">
    <source>
        <dbReference type="Proteomes" id="UP000031433"/>
    </source>
</evidence>
<evidence type="ECO:0000256" key="5">
    <source>
        <dbReference type="ARBA" id="ARBA00022679"/>
    </source>
</evidence>
<evidence type="ECO:0000256" key="7">
    <source>
        <dbReference type="ARBA" id="ARBA00022785"/>
    </source>
</evidence>
<dbReference type="GO" id="GO:0051075">
    <property type="term" value="F:S-adenosylmethionine:tRNA ribosyltransferase-isomerase activity"/>
    <property type="evidence" value="ECO:0007669"/>
    <property type="project" value="UniProtKB-EC"/>
</dbReference>
<evidence type="ECO:0000256" key="2">
    <source>
        <dbReference type="ARBA" id="ARBA00004691"/>
    </source>
</evidence>
<keyword evidence="4 13" id="KW-0963">Cytoplasm</keyword>
<comment type="pathway">
    <text evidence="2 13">tRNA modification; tRNA-queuosine biosynthesis.</text>
</comment>
<keyword evidence="15" id="KW-1185">Reference proteome</keyword>
<dbReference type="PANTHER" id="PTHR30307:SF0">
    <property type="entry name" value="S-ADENOSYLMETHIONINE:TRNA RIBOSYLTRANSFERASE-ISOMERASE"/>
    <property type="match status" value="1"/>
</dbReference>
<keyword evidence="5 13" id="KW-0808">Transferase</keyword>
<evidence type="ECO:0000256" key="8">
    <source>
        <dbReference type="ARBA" id="ARBA00052751"/>
    </source>
</evidence>
<evidence type="ECO:0000313" key="14">
    <source>
        <dbReference type="EMBL" id="KIE41526.1"/>
    </source>
</evidence>
<dbReference type="Gene3D" id="3.40.1780.10">
    <property type="entry name" value="QueA-like"/>
    <property type="match status" value="1"/>
</dbReference>
<comment type="subunit">
    <text evidence="3 13">Monomer.</text>
</comment>
<sequence length="343" mass="37753">MLVTEFDYHLPPELIAQEPLGQRDATRLMTVERDGGRIGEIPFRGIAGLLRPGDLLVINDTRVIPARLHGRKESGGKTEIFLVQRRPGDDETWHCLIRSSKPPRPGVTVLLPEGVRAVVREPGEGETWLVSFTPGEGFQEWLDRNGAMPLPPYIRRGADAADRDRYQTVFARNRGAVAAPTAGLHMTAGLLDEIAGRGVRVVPVTLHVGLGTFMPIRVERLEDHRMHRERYHISPATAEAVNGCRRAGGRVIALGTTVCRTLEQAAAADGTIAAGEGEADIFIYPGYRFKAVDALITNFHLPKSTLLMLVSAFAGRDLLFRAYGEAVAGRFRFFSYGDAMFIF</sequence>
<dbReference type="Proteomes" id="UP000031433">
    <property type="component" value="Unassembled WGS sequence"/>
</dbReference>
<comment type="subcellular location">
    <subcellularLocation>
        <location evidence="1 13">Cytoplasm</location>
    </subcellularLocation>
</comment>
<evidence type="ECO:0000256" key="6">
    <source>
        <dbReference type="ARBA" id="ARBA00022691"/>
    </source>
</evidence>
<evidence type="ECO:0000256" key="9">
    <source>
        <dbReference type="ARBA" id="ARBA00061210"/>
    </source>
</evidence>
<evidence type="ECO:0000256" key="1">
    <source>
        <dbReference type="ARBA" id="ARBA00004496"/>
    </source>
</evidence>
<dbReference type="InterPro" id="IPR042119">
    <property type="entry name" value="QueA_dom2"/>
</dbReference>
<comment type="function">
    <text evidence="13">Transfers and isomerizes the ribose moiety from AdoMet to the 7-aminomethyl group of 7-deazaguanine (preQ1-tRNA) to give epoxyqueuosine (oQ-tRNA).</text>
</comment>
<dbReference type="PANTHER" id="PTHR30307">
    <property type="entry name" value="S-ADENOSYLMETHIONINE:TRNA RIBOSYLTRANSFERASE-ISOMERASE"/>
    <property type="match status" value="1"/>
</dbReference>
<dbReference type="AlphaFoldDB" id="A0A0C1QTH0"/>
<dbReference type="NCBIfam" id="NF001140">
    <property type="entry name" value="PRK00147.1"/>
    <property type="match status" value="1"/>
</dbReference>
<comment type="catalytic activity">
    <reaction evidence="8 13">
        <text>7-aminomethyl-7-carbaguanosine(34) in tRNA + S-adenosyl-L-methionine = epoxyqueuosine(34) in tRNA + adenine + L-methionine + 2 H(+)</text>
        <dbReference type="Rhea" id="RHEA:32155"/>
        <dbReference type="Rhea" id="RHEA-COMP:10342"/>
        <dbReference type="Rhea" id="RHEA-COMP:18582"/>
        <dbReference type="ChEBI" id="CHEBI:15378"/>
        <dbReference type="ChEBI" id="CHEBI:16708"/>
        <dbReference type="ChEBI" id="CHEBI:57844"/>
        <dbReference type="ChEBI" id="CHEBI:59789"/>
        <dbReference type="ChEBI" id="CHEBI:82833"/>
        <dbReference type="ChEBI" id="CHEBI:194443"/>
        <dbReference type="EC" id="2.4.99.17"/>
    </reaction>
</comment>
<dbReference type="InterPro" id="IPR003699">
    <property type="entry name" value="QueA"/>
</dbReference>
<dbReference type="RefSeq" id="WP_039643310.1">
    <property type="nucleotide sequence ID" value="NZ_JXBL01000001.1"/>
</dbReference>
<dbReference type="GO" id="GO:0005737">
    <property type="term" value="C:cytoplasm"/>
    <property type="evidence" value="ECO:0007669"/>
    <property type="project" value="UniProtKB-SubCell"/>
</dbReference>
<comment type="caution">
    <text evidence="14">The sequence shown here is derived from an EMBL/GenBank/DDBJ whole genome shotgun (WGS) entry which is preliminary data.</text>
</comment>
<dbReference type="HAMAP" id="MF_00113">
    <property type="entry name" value="QueA"/>
    <property type="match status" value="1"/>
</dbReference>
<evidence type="ECO:0000256" key="11">
    <source>
        <dbReference type="ARBA" id="ARBA00069325"/>
    </source>
</evidence>
<proteinExistence type="inferred from homology"/>
<name>A0A0C1QTH0_9BACT</name>
<dbReference type="EMBL" id="JXBL01000001">
    <property type="protein sequence ID" value="KIE41526.1"/>
    <property type="molecule type" value="Genomic_DNA"/>
</dbReference>
<keyword evidence="7 13" id="KW-0671">Queuosine biosynthesis</keyword>
<evidence type="ECO:0000256" key="13">
    <source>
        <dbReference type="HAMAP-Rule" id="MF_00113"/>
    </source>
</evidence>
<organism evidence="14 15">
    <name type="scientific">Geobacter soli</name>
    <dbReference type="NCBI Taxonomy" id="1510391"/>
    <lineage>
        <taxon>Bacteria</taxon>
        <taxon>Pseudomonadati</taxon>
        <taxon>Thermodesulfobacteriota</taxon>
        <taxon>Desulfuromonadia</taxon>
        <taxon>Geobacterales</taxon>
        <taxon>Geobacteraceae</taxon>
        <taxon>Geobacter</taxon>
    </lineage>
</organism>
<dbReference type="GO" id="GO:0008616">
    <property type="term" value="P:tRNA queuosine(34) biosynthetic process"/>
    <property type="evidence" value="ECO:0007669"/>
    <property type="project" value="UniProtKB-UniRule"/>
</dbReference>
<accession>A0A0C1QTH0</accession>
<comment type="similarity">
    <text evidence="9 13">Belongs to the QueA family.</text>
</comment>
<dbReference type="UniPathway" id="UPA00392"/>
<dbReference type="NCBIfam" id="TIGR00113">
    <property type="entry name" value="queA"/>
    <property type="match status" value="1"/>
</dbReference>
<dbReference type="InterPro" id="IPR036100">
    <property type="entry name" value="QueA_sf"/>
</dbReference>
<dbReference type="SUPFAM" id="SSF111337">
    <property type="entry name" value="QueA-like"/>
    <property type="match status" value="1"/>
</dbReference>
<dbReference type="FunFam" id="3.40.1780.10:FF:000001">
    <property type="entry name" value="S-adenosylmethionine:tRNA ribosyltransferase-isomerase"/>
    <property type="match status" value="1"/>
</dbReference>
<dbReference type="EC" id="2.4.99.17" evidence="10 13"/>
<keyword evidence="6 13" id="KW-0949">S-adenosyl-L-methionine</keyword>
<dbReference type="InterPro" id="IPR042118">
    <property type="entry name" value="QueA_dom1"/>
</dbReference>
<evidence type="ECO:0000256" key="4">
    <source>
        <dbReference type="ARBA" id="ARBA00022490"/>
    </source>
</evidence>
<gene>
    <name evidence="13" type="primary">queA</name>
    <name evidence="14" type="ORF">SE37_02205</name>
</gene>
<protein>
    <recommendedName>
        <fullName evidence="11 13">S-adenosylmethionine:tRNA ribosyltransferase-isomerase</fullName>
        <ecNumber evidence="10 13">2.4.99.17</ecNumber>
    </recommendedName>
    <alternativeName>
        <fullName evidence="12 13">Queuosine biosynthesis protein QueA</fullName>
    </alternativeName>
</protein>
<evidence type="ECO:0000256" key="3">
    <source>
        <dbReference type="ARBA" id="ARBA00011245"/>
    </source>
</evidence>
<keyword evidence="14" id="KW-0413">Isomerase</keyword>
<reference evidence="14 15" key="1">
    <citation type="submission" date="2015-01" db="EMBL/GenBank/DDBJ databases">
        <title>Genome sequence of the anaerobic bacterium Geobacter soli GSS01, a dissimilatory Fe(III) reducer from soil.</title>
        <authorList>
            <person name="Yang G."/>
            <person name="Zhou S."/>
        </authorList>
    </citation>
    <scope>NUCLEOTIDE SEQUENCE [LARGE SCALE GENOMIC DNA]</scope>
    <source>
        <strain evidence="14 15">GSS01</strain>
    </source>
</reference>
<evidence type="ECO:0000256" key="10">
    <source>
        <dbReference type="ARBA" id="ARBA00066503"/>
    </source>
</evidence>
<dbReference type="Pfam" id="PF02547">
    <property type="entry name" value="Queuosine_synth"/>
    <property type="match status" value="1"/>
</dbReference>
<evidence type="ECO:0000256" key="12">
    <source>
        <dbReference type="ARBA" id="ARBA00076160"/>
    </source>
</evidence>
<dbReference type="Gene3D" id="2.40.10.240">
    <property type="entry name" value="QueA-like"/>
    <property type="match status" value="1"/>
</dbReference>